<proteinExistence type="inferred from homology"/>
<dbReference type="Pfam" id="PF01256">
    <property type="entry name" value="Carb_kinase"/>
    <property type="match status" value="1"/>
</dbReference>
<comment type="cofactor">
    <cofactor evidence="6">
        <name>Mg(2+)</name>
        <dbReference type="ChEBI" id="CHEBI:18420"/>
    </cofactor>
</comment>
<dbReference type="Gene3D" id="3.40.1190.20">
    <property type="match status" value="1"/>
</dbReference>
<dbReference type="PANTHER" id="PTHR12592">
    <property type="entry name" value="ATP-DEPENDENT (S)-NAD(P)H-HYDRATE DEHYDRATASE FAMILY MEMBER"/>
    <property type="match status" value="1"/>
</dbReference>
<dbReference type="HAMAP" id="MF_01965">
    <property type="entry name" value="NADHX_dehydratase"/>
    <property type="match status" value="1"/>
</dbReference>
<dbReference type="PROSITE" id="PS51383">
    <property type="entry name" value="YJEF_C_3"/>
    <property type="match status" value="1"/>
</dbReference>
<keyword evidence="1 6" id="KW-0547">Nucleotide-binding</keyword>
<feature type="binding site" evidence="6">
    <location>
        <position position="221"/>
    </location>
    <ligand>
        <name>AMP</name>
        <dbReference type="ChEBI" id="CHEBI:456215"/>
    </ligand>
</feature>
<dbReference type="NCBIfam" id="TIGR00196">
    <property type="entry name" value="yjeF_cterm"/>
    <property type="match status" value="1"/>
</dbReference>
<keyword evidence="2 6" id="KW-0067">ATP-binding</keyword>
<feature type="binding site" evidence="6">
    <location>
        <position position="154"/>
    </location>
    <ligand>
        <name>(6S)-NADPHX</name>
        <dbReference type="ChEBI" id="CHEBI:64076"/>
    </ligand>
</feature>
<gene>
    <name evidence="6" type="primary">nnrD</name>
    <name evidence="8" type="ORF">MOO45_02940</name>
</gene>
<dbReference type="SUPFAM" id="SSF53613">
    <property type="entry name" value="Ribokinase-like"/>
    <property type="match status" value="1"/>
</dbReference>
<dbReference type="PANTHER" id="PTHR12592:SF0">
    <property type="entry name" value="ATP-DEPENDENT (S)-NAD(P)H-HYDRATE DEHYDRATASE"/>
    <property type="match status" value="1"/>
</dbReference>
<evidence type="ECO:0000256" key="5">
    <source>
        <dbReference type="ARBA" id="ARBA00023239"/>
    </source>
</evidence>
<evidence type="ECO:0000256" key="6">
    <source>
        <dbReference type="HAMAP-Rule" id="MF_01965"/>
    </source>
</evidence>
<evidence type="ECO:0000256" key="4">
    <source>
        <dbReference type="ARBA" id="ARBA00023027"/>
    </source>
</evidence>
<feature type="binding site" evidence="6">
    <location>
        <position position="40"/>
    </location>
    <ligand>
        <name>(6S)-NADPHX</name>
        <dbReference type="ChEBI" id="CHEBI:64076"/>
    </ligand>
</feature>
<comment type="similarity">
    <text evidence="6">Belongs to the NnrD/CARKD family.</text>
</comment>
<evidence type="ECO:0000313" key="9">
    <source>
        <dbReference type="Proteomes" id="UP000831495"/>
    </source>
</evidence>
<keyword evidence="5 6" id="KW-0456">Lyase</keyword>
<comment type="catalytic activity">
    <reaction evidence="6">
        <text>(6S)-NADPHX + ADP = AMP + phosphate + NADPH + H(+)</text>
        <dbReference type="Rhea" id="RHEA:32235"/>
        <dbReference type="ChEBI" id="CHEBI:15378"/>
        <dbReference type="ChEBI" id="CHEBI:43474"/>
        <dbReference type="ChEBI" id="CHEBI:57783"/>
        <dbReference type="ChEBI" id="CHEBI:64076"/>
        <dbReference type="ChEBI" id="CHEBI:456215"/>
        <dbReference type="ChEBI" id="CHEBI:456216"/>
        <dbReference type="EC" id="4.2.1.136"/>
    </reaction>
</comment>
<evidence type="ECO:0000256" key="3">
    <source>
        <dbReference type="ARBA" id="ARBA00022857"/>
    </source>
</evidence>
<comment type="catalytic activity">
    <reaction evidence="6">
        <text>(6S)-NADHX + ADP = AMP + phosphate + NADH + H(+)</text>
        <dbReference type="Rhea" id="RHEA:32223"/>
        <dbReference type="ChEBI" id="CHEBI:15378"/>
        <dbReference type="ChEBI" id="CHEBI:43474"/>
        <dbReference type="ChEBI" id="CHEBI:57945"/>
        <dbReference type="ChEBI" id="CHEBI:64074"/>
        <dbReference type="ChEBI" id="CHEBI:456215"/>
        <dbReference type="ChEBI" id="CHEBI:456216"/>
        <dbReference type="EC" id="4.2.1.136"/>
    </reaction>
</comment>
<comment type="function">
    <text evidence="6">Catalyzes the dehydration of the S-form of NAD(P)HX at the expense of ADP, which is converted to AMP. Together with NAD(P)HX epimerase, which catalyzes the epimerization of the S- and R-forms, the enzyme allows the repair of both epimers of NAD(P)HX, a damaged form of NAD(P)H that is a result of enzymatic or heat-dependent hydration.</text>
</comment>
<feature type="binding site" evidence="6">
    <location>
        <begin position="191"/>
        <end position="195"/>
    </location>
    <ligand>
        <name>AMP</name>
        <dbReference type="ChEBI" id="CHEBI:456215"/>
    </ligand>
</feature>
<evidence type="ECO:0000256" key="2">
    <source>
        <dbReference type="ARBA" id="ARBA00022840"/>
    </source>
</evidence>
<evidence type="ECO:0000259" key="7">
    <source>
        <dbReference type="PROSITE" id="PS51383"/>
    </source>
</evidence>
<dbReference type="EC" id="4.2.1.136" evidence="6"/>
<comment type="subunit">
    <text evidence="6">Homotetramer.</text>
</comment>
<name>A0ABY4PAF9_9LACO</name>
<keyword evidence="9" id="KW-1185">Reference proteome</keyword>
<organism evidence="8 9">
    <name type="scientific">Bombilactobacillus folatiphilus</name>
    <dbReference type="NCBI Taxonomy" id="2923362"/>
    <lineage>
        <taxon>Bacteria</taxon>
        <taxon>Bacillati</taxon>
        <taxon>Bacillota</taxon>
        <taxon>Bacilli</taxon>
        <taxon>Lactobacillales</taxon>
        <taxon>Lactobacillaceae</taxon>
        <taxon>Bombilactobacillus</taxon>
    </lineage>
</organism>
<feature type="binding site" evidence="6">
    <location>
        <position position="101"/>
    </location>
    <ligand>
        <name>(6S)-NADPHX</name>
        <dbReference type="ChEBI" id="CHEBI:64076"/>
    </ligand>
</feature>
<keyword evidence="3 6" id="KW-0521">NADP</keyword>
<dbReference type="InterPro" id="IPR029056">
    <property type="entry name" value="Ribokinase-like"/>
</dbReference>
<keyword evidence="4 6" id="KW-0520">NAD</keyword>
<dbReference type="InterPro" id="IPR000631">
    <property type="entry name" value="CARKD"/>
</dbReference>
<evidence type="ECO:0000313" key="8">
    <source>
        <dbReference type="EMBL" id="UQS82619.1"/>
    </source>
</evidence>
<feature type="binding site" evidence="6">
    <location>
        <position position="222"/>
    </location>
    <ligand>
        <name>(6S)-NADPHX</name>
        <dbReference type="ChEBI" id="CHEBI:64076"/>
    </ligand>
</feature>
<dbReference type="RefSeq" id="WP_249514897.1">
    <property type="nucleotide sequence ID" value="NZ_CP093366.1"/>
</dbReference>
<dbReference type="EMBL" id="CP093366">
    <property type="protein sequence ID" value="UQS82619.1"/>
    <property type="molecule type" value="Genomic_DNA"/>
</dbReference>
<accession>A0ABY4PAF9</accession>
<protein>
    <recommendedName>
        <fullName evidence="6">ADP-dependent (S)-NAD(P)H-hydrate dehydratase</fullName>
        <ecNumber evidence="6">4.2.1.136</ecNumber>
    </recommendedName>
    <alternativeName>
        <fullName evidence="6">ADP-dependent NAD(P)HX dehydratase</fullName>
    </alternativeName>
</protein>
<reference evidence="8" key="1">
    <citation type="journal article" date="2022" name="Int. J. Syst. Evol. Microbiol.">
        <title>Apilactobacillus apisilvae sp. nov., Nicolia spurrieriana gen. nov. sp. nov., Bombilactobacillus folatiphilus sp. nov. and Bombilactobacillus thymidiniphilus sp. nov., four new lactic acid bacterial isolates from stingless bees Tetragonula carbonaria and Austroplebeia australis.</title>
        <authorList>
            <person name="Oliphant S.A."/>
            <person name="Watson-Haigh N.S."/>
            <person name="Sumby K.M."/>
            <person name="Gardner J."/>
            <person name="Groom S."/>
            <person name="Jiranek V."/>
        </authorList>
    </citation>
    <scope>NUCLEOTIDE SEQUENCE</scope>
    <source>
        <strain evidence="8">SG4_D2</strain>
    </source>
</reference>
<evidence type="ECO:0000256" key="1">
    <source>
        <dbReference type="ARBA" id="ARBA00022741"/>
    </source>
</evidence>
<dbReference type="CDD" id="cd01171">
    <property type="entry name" value="YXKO-related"/>
    <property type="match status" value="1"/>
</dbReference>
<sequence length="280" mass="30273">MIKLTTEILKQVIQVRPNNSYKGTFGKCLLIAGSAQYGGAALLASSAAVYSGAGLVTLATDPINFTSSKTRLPEVMNLDLKQSKLILELAKQVQVVAFGPGLLINEVNSRLLEKIIEQMKPEQTLILDASGFGIIKTFQVNLKLLQAQLILTPHVGEWQHVSELAVSQQTSKNNQRQLDLLTPAGAALVLKGAPSHIYFSQTETIFENTLGTPAMATGGMGDALTGILAGFVAQFGWQPEVVLAAVFAHSYLAQELAQKQYVVLPSQLVQALPIFMKQWE</sequence>
<dbReference type="Proteomes" id="UP000831495">
    <property type="component" value="Chromosome"/>
</dbReference>
<feature type="domain" description="YjeF C-terminal" evidence="7">
    <location>
        <begin position="5"/>
        <end position="279"/>
    </location>
</feature>